<dbReference type="EMBL" id="KV921532">
    <property type="protein sequence ID" value="ORE13491.1"/>
    <property type="molecule type" value="Genomic_DNA"/>
</dbReference>
<accession>A0A0A1PG08</accession>
<feature type="repeat" description="PPR" evidence="1">
    <location>
        <begin position="244"/>
        <end position="278"/>
    </location>
</feature>
<dbReference type="Proteomes" id="UP000242381">
    <property type="component" value="Unassembled WGS sequence"/>
</dbReference>
<evidence type="ECO:0000313" key="4">
    <source>
        <dbReference type="Proteomes" id="UP000242381"/>
    </source>
</evidence>
<feature type="repeat" description="PPR" evidence="1">
    <location>
        <begin position="171"/>
        <end position="205"/>
    </location>
</feature>
<dbReference type="Pfam" id="PF13041">
    <property type="entry name" value="PPR_2"/>
    <property type="match status" value="1"/>
</dbReference>
<dbReference type="GO" id="GO:0007005">
    <property type="term" value="P:mitochondrion organization"/>
    <property type="evidence" value="ECO:0007669"/>
    <property type="project" value="TreeGrafter"/>
</dbReference>
<dbReference type="PANTHER" id="PTHR47934:SF6">
    <property type="entry name" value="MITOCHONDRIAL GROUP I INTRON SPLICING FACTOR CCM1-RELATED"/>
    <property type="match status" value="1"/>
</dbReference>
<dbReference type="NCBIfam" id="TIGR00756">
    <property type="entry name" value="PPR"/>
    <property type="match status" value="1"/>
</dbReference>
<gene>
    <name evidence="3" type="ORF">BCV71DRAFT_268283</name>
</gene>
<evidence type="ECO:0000256" key="2">
    <source>
        <dbReference type="SAM" id="MobiDB-lite"/>
    </source>
</evidence>
<dbReference type="InterPro" id="IPR051114">
    <property type="entry name" value="Mito_RNA_Proc_CCM1"/>
</dbReference>
<dbReference type="InterPro" id="IPR002885">
    <property type="entry name" value="PPR_rpt"/>
</dbReference>
<protein>
    <recommendedName>
        <fullName evidence="5">Pentacotripeptide-repeat region of PRORP domain-containing protein</fullName>
    </recommendedName>
</protein>
<dbReference type="PROSITE" id="PS51375">
    <property type="entry name" value="PPR"/>
    <property type="match status" value="2"/>
</dbReference>
<evidence type="ECO:0000313" key="3">
    <source>
        <dbReference type="EMBL" id="ORE13491.1"/>
    </source>
</evidence>
<dbReference type="GO" id="GO:0006396">
    <property type="term" value="P:RNA processing"/>
    <property type="evidence" value="ECO:0007669"/>
    <property type="project" value="TreeGrafter"/>
</dbReference>
<dbReference type="Gene3D" id="1.25.40.10">
    <property type="entry name" value="Tetratricopeptide repeat domain"/>
    <property type="match status" value="2"/>
</dbReference>
<dbReference type="GO" id="GO:0005739">
    <property type="term" value="C:mitochondrion"/>
    <property type="evidence" value="ECO:0007669"/>
    <property type="project" value="TreeGrafter"/>
</dbReference>
<reference evidence="3 4" key="1">
    <citation type="journal article" date="2016" name="Proc. Natl. Acad. Sci. U.S.A.">
        <title>Lipid metabolic changes in an early divergent fungus govern the establishment of a mutualistic symbiosis with endobacteria.</title>
        <authorList>
            <person name="Lastovetsky O.A."/>
            <person name="Gaspar M.L."/>
            <person name="Mondo S.J."/>
            <person name="LaButti K.M."/>
            <person name="Sandor L."/>
            <person name="Grigoriev I.V."/>
            <person name="Henry S.A."/>
            <person name="Pawlowska T.E."/>
        </authorList>
    </citation>
    <scope>NUCLEOTIDE SEQUENCE [LARGE SCALE GENOMIC DNA]</scope>
    <source>
        <strain evidence="3 4">ATCC 11559</strain>
    </source>
</reference>
<feature type="region of interest" description="Disordered" evidence="2">
    <location>
        <begin position="273"/>
        <end position="292"/>
    </location>
</feature>
<organism evidence="3 4">
    <name type="scientific">Rhizopus microsporus</name>
    <dbReference type="NCBI Taxonomy" id="58291"/>
    <lineage>
        <taxon>Eukaryota</taxon>
        <taxon>Fungi</taxon>
        <taxon>Fungi incertae sedis</taxon>
        <taxon>Mucoromycota</taxon>
        <taxon>Mucoromycotina</taxon>
        <taxon>Mucoromycetes</taxon>
        <taxon>Mucorales</taxon>
        <taxon>Mucorineae</taxon>
        <taxon>Rhizopodaceae</taxon>
        <taxon>Rhizopus</taxon>
    </lineage>
</organism>
<dbReference type="PANTHER" id="PTHR47934">
    <property type="entry name" value="PENTATRICOPEPTIDE REPEAT-CONTAINING PROTEIN PET309, MITOCHONDRIAL"/>
    <property type="match status" value="1"/>
</dbReference>
<dbReference type="GO" id="GO:0003729">
    <property type="term" value="F:mRNA binding"/>
    <property type="evidence" value="ECO:0007669"/>
    <property type="project" value="TreeGrafter"/>
</dbReference>
<dbReference type="AlphaFoldDB" id="A0A0A1PG08"/>
<dbReference type="VEuPathDB" id="FungiDB:BCV72DRAFT_309181"/>
<proteinExistence type="predicted"/>
<sequence length="470" mass="54523">MLVKYPLSPKRLVRLYSTGDIDDKDSTWTEKQHDSTKKYSKALALADFYRVLSTQNIERIWPLYTYLYDNNLLHILTSQNYYQLFTYTVRATPTLTNYYRLLALVDDMKELSIPLRLTDYNALISWTGGRPLKTVKSHHLNEALAVFEEMQKAEITNAKGEVIRKQAIQPSVDTFNALISIASRIPDLRTAQKLYHDMLARGLIPDKYTYSILFNLVGNVGDIGGIDDIKRDMLQNLSRDDLRNVKLWNSLLTAYARNGQRDKVHEILEHMKAPNNRPSRNKPLGVRKTKKWERGIPSPDADSYRIYIQMMIDYGEPKESIFDKFLEMRRRCISPIIQLYNVMFRSFMKPVEHFPDVDTLQRRPNELELLKKLYALLLKDLTKIEPNSDTLYTLVSAFLDLEDTKTALEAFVFLSNHNTRNIPTTEKSIQHNAVALLAEERHKAPNQTKIEPPKELLDRLRAIVAENSTL</sequence>
<evidence type="ECO:0008006" key="5">
    <source>
        <dbReference type="Google" id="ProtNLM"/>
    </source>
</evidence>
<evidence type="ECO:0000256" key="1">
    <source>
        <dbReference type="PROSITE-ProRule" id="PRU00708"/>
    </source>
</evidence>
<dbReference type="OMA" id="WPLYTYL"/>
<dbReference type="InterPro" id="IPR011990">
    <property type="entry name" value="TPR-like_helical_dom_sf"/>
</dbReference>
<name>A0A0A1PG08_RHIZD</name>
<dbReference type="Pfam" id="PF13812">
    <property type="entry name" value="PPR_3"/>
    <property type="match status" value="1"/>
</dbReference>